<evidence type="ECO:0000259" key="20">
    <source>
        <dbReference type="Pfam" id="PF07992"/>
    </source>
</evidence>
<evidence type="ECO:0000256" key="4">
    <source>
        <dbReference type="ARBA" id="ARBA00012607"/>
    </source>
</evidence>
<evidence type="ECO:0000256" key="10">
    <source>
        <dbReference type="ARBA" id="ARBA00023002"/>
    </source>
</evidence>
<dbReference type="InterPro" id="IPR046952">
    <property type="entry name" value="GSHR/TRXR-like"/>
</dbReference>
<keyword evidence="11" id="KW-1015">Disulfide bond</keyword>
<dbReference type="PRINTS" id="PR00411">
    <property type="entry name" value="PNDRDTASEI"/>
</dbReference>
<dbReference type="SUPFAM" id="SSF55424">
    <property type="entry name" value="FAD/NAD-linked reductases, dimerisation (C-terminal) domain"/>
    <property type="match status" value="1"/>
</dbReference>
<reference evidence="22 24" key="2">
    <citation type="submission" date="2018-06" db="EMBL/GenBank/DDBJ databases">
        <authorList>
            <consortium name="Pathogen Informatics"/>
            <person name="Doyle S."/>
        </authorList>
    </citation>
    <scope>NUCLEOTIDE SEQUENCE [LARGE SCALE GENOMIC DNA]</scope>
    <source>
        <strain evidence="22 24">NCTC10293</strain>
    </source>
</reference>
<comment type="function">
    <text evidence="14">Catalyzes the reduction of glutathione disulfide (GSSG) to reduced glutathione (GSH). Constitutes the major mechanism to maintain a high GSH:GSSG ratio in the cytosol.</text>
</comment>
<dbReference type="GO" id="GO:0004362">
    <property type="term" value="F:glutathione-disulfide reductase (NADPH) activity"/>
    <property type="evidence" value="ECO:0007669"/>
    <property type="project" value="UniProtKB-EC"/>
</dbReference>
<evidence type="ECO:0000256" key="15">
    <source>
        <dbReference type="PIRSR" id="PIRSR000350-2"/>
    </source>
</evidence>
<feature type="disulfide bond" description="Redox-active" evidence="17">
    <location>
        <begin position="42"/>
        <end position="47"/>
    </location>
</feature>
<keyword evidence="16" id="KW-0520">NAD</keyword>
<dbReference type="NCBIfam" id="NF004776">
    <property type="entry name" value="PRK06116.1"/>
    <property type="match status" value="1"/>
</dbReference>
<evidence type="ECO:0000259" key="19">
    <source>
        <dbReference type="Pfam" id="PF02852"/>
    </source>
</evidence>
<dbReference type="GO" id="GO:0005829">
    <property type="term" value="C:cytosol"/>
    <property type="evidence" value="ECO:0007669"/>
    <property type="project" value="TreeGrafter"/>
</dbReference>
<evidence type="ECO:0000256" key="18">
    <source>
        <dbReference type="RuleBase" id="RU003691"/>
    </source>
</evidence>
<dbReference type="GO" id="GO:0006749">
    <property type="term" value="P:glutathione metabolic process"/>
    <property type="evidence" value="ECO:0007669"/>
    <property type="project" value="InterPro"/>
</dbReference>
<dbReference type="OrthoDB" id="9800167at2"/>
<feature type="domain" description="Pyridine nucleotide-disulphide oxidoreductase dimerisation" evidence="19">
    <location>
        <begin position="345"/>
        <end position="455"/>
    </location>
</feature>
<evidence type="ECO:0000256" key="6">
    <source>
        <dbReference type="ARBA" id="ARBA00022490"/>
    </source>
</evidence>
<dbReference type="PROSITE" id="PS00076">
    <property type="entry name" value="PYRIDINE_REDOX_1"/>
    <property type="match status" value="1"/>
</dbReference>
<evidence type="ECO:0000256" key="16">
    <source>
        <dbReference type="PIRSR" id="PIRSR000350-3"/>
    </source>
</evidence>
<dbReference type="AlphaFoldDB" id="A0A1T0ACT0"/>
<dbReference type="GO" id="GO:0034599">
    <property type="term" value="P:cellular response to oxidative stress"/>
    <property type="evidence" value="ECO:0007669"/>
    <property type="project" value="TreeGrafter"/>
</dbReference>
<dbReference type="InterPro" id="IPR006322">
    <property type="entry name" value="Glutathione_Rdtase_euk/bac"/>
</dbReference>
<dbReference type="EMBL" id="UGQE01000001">
    <property type="protein sequence ID" value="STZ10356.1"/>
    <property type="molecule type" value="Genomic_DNA"/>
</dbReference>
<dbReference type="Proteomes" id="UP000255279">
    <property type="component" value="Unassembled WGS sequence"/>
</dbReference>
<dbReference type="FunFam" id="3.50.50.60:FF:000030">
    <property type="entry name" value="Glutathione reductase"/>
    <property type="match status" value="1"/>
</dbReference>
<dbReference type="GO" id="GO:0050660">
    <property type="term" value="F:flavin adenine dinucleotide binding"/>
    <property type="evidence" value="ECO:0007669"/>
    <property type="project" value="InterPro"/>
</dbReference>
<evidence type="ECO:0000313" key="23">
    <source>
        <dbReference type="Proteomes" id="UP000190435"/>
    </source>
</evidence>
<gene>
    <name evidence="22" type="primary">gor</name>
    <name evidence="21" type="ORF">B0181_00145</name>
    <name evidence="22" type="ORF">NCTC10293_00688</name>
</gene>
<reference evidence="21 23" key="1">
    <citation type="submission" date="2017-02" db="EMBL/GenBank/DDBJ databases">
        <title>Draft genome sequence of Moraxella caviae CCUG 355 type strain.</title>
        <authorList>
            <person name="Engstrom-Jakobsson H."/>
            <person name="Salva-Serra F."/>
            <person name="Thorell K."/>
            <person name="Gonzales-Siles L."/>
            <person name="Karlsson R."/>
            <person name="Boulund F."/>
            <person name="Engstrand L."/>
            <person name="Moore E."/>
        </authorList>
    </citation>
    <scope>NUCLEOTIDE SEQUENCE [LARGE SCALE GENOMIC DNA]</scope>
    <source>
        <strain evidence="21 23">CCUG 355</strain>
    </source>
</reference>
<sequence length="456" mass="49264">MTKHYDYVAIGGGSGGIASINRAASYGKKCAIIEAKHLGGTCVNVGCVPKKVMFYGAQIAEAINSYAPDYGFDVEVKNFDFAKLVESRQAYISRIHTSYNNVLGKNNVDVLNGFAKFVDAKTLEVSYADGTSELVTADHILIATGGRPSRPNIKGAEYGIDSDGVFALESLPKSAAVVGAGYIAVELAGVLNSLGVQSHLFVRQHAPLRTMDPMLYETLMEVMAQDNITLHTKAIPQEVVKNADGTLTLKLEDGRETTVETLIWAIGREPATDVINLQAAGVETNERGYIKVDKFQNTNVPNIYAVGDIIEGGIELTPVAVAAGRRLSERLFNNKPNEHLDYNLVPTVVFSHPPIGTIGLTEPQAIAQYGEENVKVYKSSFTAMYTAVTQHRQPCRMKLVCVGKEEKVVGLHGIGFGVDEMIQGFAVAIKMGATKADFDNTVAIHPTGSEEFVTMR</sequence>
<evidence type="ECO:0000313" key="22">
    <source>
        <dbReference type="EMBL" id="STZ10356.1"/>
    </source>
</evidence>
<evidence type="ECO:0000256" key="9">
    <source>
        <dbReference type="ARBA" id="ARBA00022857"/>
    </source>
</evidence>
<evidence type="ECO:0000256" key="1">
    <source>
        <dbReference type="ARBA" id="ARBA00004496"/>
    </source>
</evidence>
<evidence type="ECO:0000256" key="2">
    <source>
        <dbReference type="ARBA" id="ARBA00007532"/>
    </source>
</evidence>
<dbReference type="RefSeq" id="WP_078275474.1">
    <property type="nucleotide sequence ID" value="NZ_CAACXO010000008.1"/>
</dbReference>
<dbReference type="PANTHER" id="PTHR42737">
    <property type="entry name" value="GLUTATHIONE REDUCTASE"/>
    <property type="match status" value="1"/>
</dbReference>
<keyword evidence="7 18" id="KW-0285">Flavoprotein</keyword>
<evidence type="ECO:0000256" key="8">
    <source>
        <dbReference type="ARBA" id="ARBA00022827"/>
    </source>
</evidence>
<dbReference type="InterPro" id="IPR004099">
    <property type="entry name" value="Pyr_nucl-diS_OxRdtase_dimer"/>
</dbReference>
<dbReference type="EMBL" id="MUXU01000003">
    <property type="protein sequence ID" value="OOR93502.1"/>
    <property type="molecule type" value="Genomic_DNA"/>
</dbReference>
<comment type="cofactor">
    <cofactor evidence="16">
        <name>FAD</name>
        <dbReference type="ChEBI" id="CHEBI:57692"/>
    </cofactor>
    <text evidence="16">Binds 1 FAD per subunit.</text>
</comment>
<dbReference type="GO" id="GO:0045454">
    <property type="term" value="P:cell redox homeostasis"/>
    <property type="evidence" value="ECO:0007669"/>
    <property type="project" value="InterPro"/>
</dbReference>
<dbReference type="InterPro" id="IPR023753">
    <property type="entry name" value="FAD/NAD-binding_dom"/>
</dbReference>
<evidence type="ECO:0000256" key="17">
    <source>
        <dbReference type="PIRSR" id="PIRSR000350-4"/>
    </source>
</evidence>
<comment type="subunit">
    <text evidence="3">Homodimer.</text>
</comment>
<name>A0A1T0ACT0_9GAMM</name>
<feature type="domain" description="FAD/NAD(P)-binding" evidence="20">
    <location>
        <begin position="5"/>
        <end position="324"/>
    </location>
</feature>
<comment type="catalytic activity">
    <reaction evidence="13">
        <text>2 glutathione + NADP(+) = glutathione disulfide + NADPH + H(+)</text>
        <dbReference type="Rhea" id="RHEA:11740"/>
        <dbReference type="ChEBI" id="CHEBI:15378"/>
        <dbReference type="ChEBI" id="CHEBI:57783"/>
        <dbReference type="ChEBI" id="CHEBI:57925"/>
        <dbReference type="ChEBI" id="CHEBI:58297"/>
        <dbReference type="ChEBI" id="CHEBI:58349"/>
        <dbReference type="EC" id="1.8.1.7"/>
    </reaction>
</comment>
<dbReference type="SUPFAM" id="SSF51905">
    <property type="entry name" value="FAD/NAD(P)-binding domain"/>
    <property type="match status" value="1"/>
</dbReference>
<feature type="binding site" evidence="16">
    <location>
        <begin position="179"/>
        <end position="186"/>
    </location>
    <ligand>
        <name>NAD(+)</name>
        <dbReference type="ChEBI" id="CHEBI:57540"/>
    </ligand>
</feature>
<dbReference type="PANTHER" id="PTHR42737:SF2">
    <property type="entry name" value="GLUTATHIONE REDUCTASE"/>
    <property type="match status" value="1"/>
</dbReference>
<dbReference type="STRING" id="34060.B0181_00145"/>
<dbReference type="FunFam" id="3.30.390.30:FF:000003">
    <property type="entry name" value="Glutathione reductase"/>
    <property type="match status" value="1"/>
</dbReference>
<evidence type="ECO:0000256" key="11">
    <source>
        <dbReference type="ARBA" id="ARBA00023157"/>
    </source>
</evidence>
<evidence type="ECO:0000256" key="13">
    <source>
        <dbReference type="ARBA" id="ARBA00049142"/>
    </source>
</evidence>
<organism evidence="21 23">
    <name type="scientific">Moraxella caviae</name>
    <dbReference type="NCBI Taxonomy" id="34060"/>
    <lineage>
        <taxon>Bacteria</taxon>
        <taxon>Pseudomonadati</taxon>
        <taxon>Pseudomonadota</taxon>
        <taxon>Gammaproteobacteria</taxon>
        <taxon>Moraxellales</taxon>
        <taxon>Moraxellaceae</taxon>
        <taxon>Moraxella</taxon>
    </lineage>
</organism>
<dbReference type="PIRSF" id="PIRSF000350">
    <property type="entry name" value="Mercury_reductase_MerA"/>
    <property type="match status" value="1"/>
</dbReference>
<evidence type="ECO:0000256" key="12">
    <source>
        <dbReference type="ARBA" id="ARBA00023284"/>
    </source>
</evidence>
<dbReference type="InterPro" id="IPR001100">
    <property type="entry name" value="Pyr_nuc-diS_OxRdtase"/>
</dbReference>
<evidence type="ECO:0000256" key="3">
    <source>
        <dbReference type="ARBA" id="ARBA00011738"/>
    </source>
</evidence>
<evidence type="ECO:0000313" key="24">
    <source>
        <dbReference type="Proteomes" id="UP000255279"/>
    </source>
</evidence>
<dbReference type="NCBIfam" id="TIGR01421">
    <property type="entry name" value="gluta_reduc_1"/>
    <property type="match status" value="1"/>
</dbReference>
<feature type="binding site" evidence="16">
    <location>
        <position position="308"/>
    </location>
    <ligand>
        <name>FAD</name>
        <dbReference type="ChEBI" id="CHEBI:57692"/>
    </ligand>
</feature>
<dbReference type="Proteomes" id="UP000190435">
    <property type="component" value="Unassembled WGS sequence"/>
</dbReference>
<keyword evidence="6" id="KW-0963">Cytoplasm</keyword>
<dbReference type="InterPro" id="IPR036188">
    <property type="entry name" value="FAD/NAD-bd_sf"/>
</dbReference>
<evidence type="ECO:0000256" key="7">
    <source>
        <dbReference type="ARBA" id="ARBA00022630"/>
    </source>
</evidence>
<accession>A0A1T0ACT0</accession>
<dbReference type="GO" id="GO:0050661">
    <property type="term" value="F:NADP binding"/>
    <property type="evidence" value="ECO:0007669"/>
    <property type="project" value="InterPro"/>
</dbReference>
<comment type="similarity">
    <text evidence="2 18">Belongs to the class-I pyridine nucleotide-disulfide oxidoreductase family.</text>
</comment>
<feature type="active site" description="Proton acceptor" evidence="15">
    <location>
        <position position="445"/>
    </location>
</feature>
<keyword evidence="12 18" id="KW-0676">Redox-active center</keyword>
<dbReference type="InterPro" id="IPR016156">
    <property type="entry name" value="FAD/NAD-linked_Rdtase_dimer_sf"/>
</dbReference>
<protein>
    <recommendedName>
        <fullName evidence="5">Glutathione reductase</fullName>
        <ecNumber evidence="4">1.8.1.7</ecNumber>
    </recommendedName>
</protein>
<keyword evidence="10 18" id="KW-0560">Oxidoreductase</keyword>
<evidence type="ECO:0000256" key="5">
    <source>
        <dbReference type="ARBA" id="ARBA00017111"/>
    </source>
</evidence>
<keyword evidence="23" id="KW-1185">Reference proteome</keyword>
<dbReference type="Pfam" id="PF07992">
    <property type="entry name" value="Pyr_redox_2"/>
    <property type="match status" value="1"/>
</dbReference>
<dbReference type="Gene3D" id="3.50.50.60">
    <property type="entry name" value="FAD/NAD(P)-binding domain"/>
    <property type="match status" value="2"/>
</dbReference>
<dbReference type="EC" id="1.8.1.7" evidence="4"/>
<keyword evidence="16" id="KW-0547">Nucleotide-binding</keyword>
<feature type="binding site" evidence="16">
    <location>
        <position position="267"/>
    </location>
    <ligand>
        <name>NAD(+)</name>
        <dbReference type="ChEBI" id="CHEBI:57540"/>
    </ligand>
</feature>
<dbReference type="PRINTS" id="PR00368">
    <property type="entry name" value="FADPNR"/>
</dbReference>
<dbReference type="Pfam" id="PF02852">
    <property type="entry name" value="Pyr_redox_dim"/>
    <property type="match status" value="1"/>
</dbReference>
<dbReference type="InterPro" id="IPR012999">
    <property type="entry name" value="Pyr_OxRdtase_I_AS"/>
</dbReference>
<comment type="subcellular location">
    <subcellularLocation>
        <location evidence="1">Cytoplasm</location>
    </subcellularLocation>
</comment>
<feature type="binding site" evidence="16">
    <location>
        <position position="51"/>
    </location>
    <ligand>
        <name>FAD</name>
        <dbReference type="ChEBI" id="CHEBI:57692"/>
    </ligand>
</feature>
<dbReference type="Gene3D" id="3.30.390.30">
    <property type="match status" value="1"/>
</dbReference>
<proteinExistence type="inferred from homology"/>
<evidence type="ECO:0000256" key="14">
    <source>
        <dbReference type="ARBA" id="ARBA00056905"/>
    </source>
</evidence>
<evidence type="ECO:0000313" key="21">
    <source>
        <dbReference type="EMBL" id="OOR93502.1"/>
    </source>
</evidence>
<keyword evidence="9" id="KW-0521">NADP</keyword>
<keyword evidence="8 16" id="KW-0274">FAD</keyword>